<evidence type="ECO:0000313" key="1">
    <source>
        <dbReference type="EMBL" id="ASC73975.1"/>
    </source>
</evidence>
<proteinExistence type="predicted"/>
<evidence type="ECO:0000313" key="2">
    <source>
        <dbReference type="Proteomes" id="UP000191901"/>
    </source>
</evidence>
<dbReference type="OrthoDB" id="530303at2"/>
<dbReference type="EMBL" id="CP021983">
    <property type="protein sequence ID" value="ASC73975.1"/>
    <property type="molecule type" value="Genomic_DNA"/>
</dbReference>
<dbReference type="KEGG" id="hhg:XM38_049490"/>
<organism evidence="1 2">
    <name type="scientific">Halomicronema hongdechloris C2206</name>
    <dbReference type="NCBI Taxonomy" id="1641165"/>
    <lineage>
        <taxon>Bacteria</taxon>
        <taxon>Bacillati</taxon>
        <taxon>Cyanobacteriota</taxon>
        <taxon>Cyanophyceae</taxon>
        <taxon>Nodosilineales</taxon>
        <taxon>Nodosilineaceae</taxon>
        <taxon>Halomicronema</taxon>
    </lineage>
</organism>
<reference evidence="1 2" key="1">
    <citation type="journal article" date="2016" name="Biochim. Biophys. Acta">
        <title>Characterization of red-shifted phycobilisomes isolated from the chlorophyll f-containing cyanobacterium Halomicronema hongdechloris.</title>
        <authorList>
            <person name="Li Y."/>
            <person name="Lin Y."/>
            <person name="Garvey C.J."/>
            <person name="Birch D."/>
            <person name="Corkery R.W."/>
            <person name="Loughlin P.C."/>
            <person name="Scheer H."/>
            <person name="Willows R.D."/>
            <person name="Chen M."/>
        </authorList>
    </citation>
    <scope>NUCLEOTIDE SEQUENCE [LARGE SCALE GENOMIC DNA]</scope>
    <source>
        <strain evidence="1 2">C2206</strain>
    </source>
</reference>
<accession>A0A1Z3HUM4</accession>
<protein>
    <submittedName>
        <fullName evidence="1">Uncharacterized protein</fullName>
    </submittedName>
</protein>
<gene>
    <name evidence="1" type="ORF">XM38_049490</name>
</gene>
<keyword evidence="2" id="KW-1185">Reference proteome</keyword>
<dbReference type="RefSeq" id="WP_080814011.1">
    <property type="nucleotide sequence ID" value="NZ_CP021983.2"/>
</dbReference>
<sequence length="146" mass="17372">MWRNLRNQLASVQTYPELSPDLSLRRQVNQELRSRPALPPEQWHHAHWVPPHRPVPLPQEFTMFLYRRLSDYSGLCFGRVYPSDRLCQDLKFPLVCWFDWSMTLCDDLFERYGVDLSETIDESQWNTVNDLFTSLHSQLQTLHGLP</sequence>
<dbReference type="AlphaFoldDB" id="A0A1Z3HUM4"/>
<dbReference type="STRING" id="1641165.XM38_26355"/>
<dbReference type="Proteomes" id="UP000191901">
    <property type="component" value="Chromosome"/>
</dbReference>
<name>A0A1Z3HUM4_9CYAN</name>